<gene>
    <name evidence="2" type="ORF">NCTC10166_00619</name>
</gene>
<reference evidence="2 3" key="1">
    <citation type="submission" date="2019-01" db="EMBL/GenBank/DDBJ databases">
        <authorList>
            <consortium name="Pathogen Informatics"/>
        </authorList>
    </citation>
    <scope>NUCLEOTIDE SEQUENCE [LARGE SCALE GENOMIC DNA]</scope>
    <source>
        <strain evidence="2 3">NCTC10166</strain>
    </source>
</reference>
<protein>
    <submittedName>
        <fullName evidence="2">Uncharacterized protein</fullName>
    </submittedName>
</protein>
<dbReference type="EMBL" id="LR214951">
    <property type="protein sequence ID" value="VEU59640.1"/>
    <property type="molecule type" value="Genomic_DNA"/>
</dbReference>
<dbReference type="KEGG" id="mnu:NCTC10166_00619"/>
<keyword evidence="1" id="KW-1133">Transmembrane helix</keyword>
<sequence>MNQITLILFLILFIFILGGLFFLMYKTLVIRHTNTLIKNKQNLKNHSLFSTNQILIELIQKIKEHYKKNSIKNDEIKNLEAKWKIIQKKEETVLNEVEKVKLKKQLIKKVDKRLSTLDKQSKIIVNEIEKKFSKILDNNENLEKLSLLNKNLGPLRKFFEKNIYLYEKDKEKIYSIFKKINLNIRKIRKDVQDLEKRSEILTFLTNHKKLIEKLIDILNFSPFFWLHINKYLPLYFEEVKKLYFQKKDILNLESFFAFEKIEIWFNEKKQDIVDAYKIEEFDLAQEEIITAIKTLEEIKENIYKEQNIKNFLEAHQEEFKKIIKNFIDVTKIQLEFAKPKYKDYFQEIINYFESLYLNYKLEKNKTFYRQLNDLKKVLKIIENGKKEIKNKMVTENLFVFKNKQADLEKQFFFLKEIVNNFIYQTTEKEVIFTNNELEQINLLKKNVRDVLNEKDQKNKIRKIIFFFKEIYKFQNIFNKYTHKVILDKIISQTSNYRNAQNKLHILIKNAENYKSTGHYEKGINVIYEQTTKGVK</sequence>
<keyword evidence="1" id="KW-0812">Transmembrane</keyword>
<dbReference type="RefSeq" id="WP_165001341.1">
    <property type="nucleotide sequence ID" value="NZ_LR214951.1"/>
</dbReference>
<evidence type="ECO:0000256" key="1">
    <source>
        <dbReference type="SAM" id="Phobius"/>
    </source>
</evidence>
<dbReference type="Proteomes" id="UP000289440">
    <property type="component" value="Chromosome"/>
</dbReference>
<evidence type="ECO:0000313" key="3">
    <source>
        <dbReference type="Proteomes" id="UP000289440"/>
    </source>
</evidence>
<accession>A0A449A5S8</accession>
<keyword evidence="3" id="KW-1185">Reference proteome</keyword>
<keyword evidence="1" id="KW-0472">Membrane</keyword>
<name>A0A449A5S8_9BACT</name>
<proteinExistence type="predicted"/>
<organism evidence="2 3">
    <name type="scientific">Mesomycoplasma neurolyticum</name>
    <dbReference type="NCBI Taxonomy" id="2120"/>
    <lineage>
        <taxon>Bacteria</taxon>
        <taxon>Bacillati</taxon>
        <taxon>Mycoplasmatota</taxon>
        <taxon>Mycoplasmoidales</taxon>
        <taxon>Metamycoplasmataceae</taxon>
        <taxon>Mesomycoplasma</taxon>
    </lineage>
</organism>
<evidence type="ECO:0000313" key="2">
    <source>
        <dbReference type="EMBL" id="VEU59640.1"/>
    </source>
</evidence>
<feature type="transmembrane region" description="Helical" evidence="1">
    <location>
        <begin position="6"/>
        <end position="25"/>
    </location>
</feature>
<dbReference type="AlphaFoldDB" id="A0A449A5S8"/>